<gene>
    <name evidence="16" type="ORF">P170DRAFT_503002</name>
</gene>
<evidence type="ECO:0000313" key="16">
    <source>
        <dbReference type="EMBL" id="PLB44327.1"/>
    </source>
</evidence>
<dbReference type="InterPro" id="IPR011583">
    <property type="entry name" value="Chitinase_II/V-like_cat"/>
</dbReference>
<dbReference type="SUPFAM" id="SSF57016">
    <property type="entry name" value="Plant lectins/antimicrobial peptides"/>
    <property type="match status" value="1"/>
</dbReference>
<keyword evidence="4 11" id="KW-0147">Chitin-binding</keyword>
<dbReference type="Proteomes" id="UP000234275">
    <property type="component" value="Unassembled WGS sequence"/>
</dbReference>
<keyword evidence="10" id="KW-0624">Polysaccharide degradation</keyword>
<dbReference type="PANTHER" id="PTHR11177:SF402">
    <property type="entry name" value="CHITINASE"/>
    <property type="match status" value="1"/>
</dbReference>
<comment type="caution">
    <text evidence="16">The sequence shown here is derived from an EMBL/GenBank/DDBJ whole genome shotgun (WGS) entry which is preliminary data.</text>
</comment>
<feature type="region of interest" description="Disordered" evidence="13">
    <location>
        <begin position="876"/>
        <end position="899"/>
    </location>
</feature>
<feature type="domain" description="Chitin-binding type-1" evidence="14">
    <location>
        <begin position="2"/>
        <end position="47"/>
    </location>
</feature>
<dbReference type="PROSITE" id="PS01095">
    <property type="entry name" value="GH18_1"/>
    <property type="match status" value="1"/>
</dbReference>
<comment type="similarity">
    <text evidence="2">Belongs to the glycosyl hydrolase 18 family. Chitinase class V subfamily.</text>
</comment>
<organism evidence="16 17">
    <name type="scientific">Aspergillus steynii IBT 23096</name>
    <dbReference type="NCBI Taxonomy" id="1392250"/>
    <lineage>
        <taxon>Eukaryota</taxon>
        <taxon>Fungi</taxon>
        <taxon>Dikarya</taxon>
        <taxon>Ascomycota</taxon>
        <taxon>Pezizomycotina</taxon>
        <taxon>Eurotiomycetes</taxon>
        <taxon>Eurotiomycetidae</taxon>
        <taxon>Eurotiales</taxon>
        <taxon>Aspergillaceae</taxon>
        <taxon>Aspergillus</taxon>
        <taxon>Aspergillus subgen. Circumdati</taxon>
    </lineage>
</organism>
<dbReference type="PANTHER" id="PTHR11177">
    <property type="entry name" value="CHITINASE"/>
    <property type="match status" value="1"/>
</dbReference>
<dbReference type="InterPro" id="IPR029070">
    <property type="entry name" value="Chitinase_insertion_sf"/>
</dbReference>
<dbReference type="SUPFAM" id="SSF51445">
    <property type="entry name" value="(Trans)glycosidases"/>
    <property type="match status" value="1"/>
</dbReference>
<keyword evidence="9 12" id="KW-0326">Glycosidase</keyword>
<feature type="compositionally biased region" description="Low complexity" evidence="13">
    <location>
        <begin position="876"/>
        <end position="894"/>
    </location>
</feature>
<dbReference type="PROSITE" id="PS50941">
    <property type="entry name" value="CHIT_BIND_I_2"/>
    <property type="match status" value="1"/>
</dbReference>
<proteinExistence type="inferred from homology"/>
<evidence type="ECO:0000259" key="15">
    <source>
        <dbReference type="PROSITE" id="PS51910"/>
    </source>
</evidence>
<evidence type="ECO:0000256" key="4">
    <source>
        <dbReference type="ARBA" id="ARBA00022669"/>
    </source>
</evidence>
<reference evidence="16 17" key="1">
    <citation type="submission" date="2016-12" db="EMBL/GenBank/DDBJ databases">
        <title>The genomes of Aspergillus section Nigri reveals drivers in fungal speciation.</title>
        <authorList>
            <consortium name="DOE Joint Genome Institute"/>
            <person name="Vesth T.C."/>
            <person name="Nybo J."/>
            <person name="Theobald S."/>
            <person name="Brandl J."/>
            <person name="Frisvad J.C."/>
            <person name="Nielsen K.F."/>
            <person name="Lyhne E.K."/>
            <person name="Kogle M.E."/>
            <person name="Kuo A."/>
            <person name="Riley R."/>
            <person name="Clum A."/>
            <person name="Nolan M."/>
            <person name="Lipzen A."/>
            <person name="Salamov A."/>
            <person name="Henrissat B."/>
            <person name="Wiebenga A."/>
            <person name="De Vries R.P."/>
            <person name="Grigoriev I.V."/>
            <person name="Mortensen U.H."/>
            <person name="Andersen M.R."/>
            <person name="Baker S.E."/>
        </authorList>
    </citation>
    <scope>NUCLEOTIDE SEQUENCE [LARGE SCALE GENOMIC DNA]</scope>
    <source>
        <strain evidence="16 17">IBT 23096</strain>
    </source>
</reference>
<sequence length="1050" mass="111030">MISTNGYVEYAEKPGAKCPLNVCCSEFGFCGTTEEFCGSGCQSGCDPVNQPSCSGSSSEAVYIGYYEGWNPNRPCDVVLPENINVNPWTHLYYSFAGIDSSDFTITTTNDNDIEYWPKFNALKKKKPSLKTYISVGGWDVGGKVFSDMVRFPGTRKAFIDSSISMMTEYGFDGIDIDWEYPAADDRGGAPRDTANLVTFLSELKNAVGTKFGLTITLPSSYWYLKGFDLPGIAKYVESFNFMAYDIHGTWDGTSKWTSSVVNPHTNLTEISAGLDLLWRNNIDPSKVLLGLGFYGRSFTLADSSCTEPGCDFYTKNNHTGGAVAGTCTGTSGFLSDYEINRIIDGFSGNINYDETAGVNWMTWSGDQWVSFDDGRTLKQKADFANSKCLGGLFSWALDLGGPGSLKNPNELTADDTGMGGAKAEGGSDGTGLLYVGQEVLGDSPIFTAIAPVSVIFPKSVLKSPTTIDLGGGYPTSLEVAWSTTKTVTVSGVTTVTSTITRHIMSTTIPLKPITTNTINYYNWNISDVVTSSVGTLIPSIEIAPVVVTDDPNPLKESGVTHLPLVTRTVSIPPWPWTTDGTKFPTVTFKEGSPPGPTCTANCGHKCYSFCDGPCLVDCGKESSSSFIDPLDKNPPSFSKCSGPGCINGKCTGDGLCIEKGCTGTDCKSRICVGDDCIPTACTGKNCDDGHCSGKDCQDHGCIGKDCNGDDDNNNDDDDDSGGGGGGGGVAGLCFGPRCLSWGCIGPACSKTDFTCTGPRCRVVICSGRGCSNGVCTGKGCQSEDSDCEGEEADSCTAYISSTLVTPVSTYSTKTVTTRCQTITACAATPTTTTRTVDKDGLMEGTISNIGISVPYESDLASQLLDQLDSFYSSAFSTTTSTTTSKPTTTTKTSAPPAPTETDYNCAGSGRCKTFANLHKFCDMAKSFLTETTVYGASSSPRRRTTGNGINSGTCYTDGKNAGIGCGVFVKGANCEMTGKQIAAAYDHIFQETGGDCKICGRAFFPEGCRVHVDYVTDCKTSNSLLESFAGNGTDISSDSGVTAVGSSRLV</sequence>
<dbReference type="PROSITE" id="PS51910">
    <property type="entry name" value="GH18_2"/>
    <property type="match status" value="1"/>
</dbReference>
<dbReference type="RefSeq" id="XP_024699629.1">
    <property type="nucleotide sequence ID" value="XM_024854190.1"/>
</dbReference>
<feature type="disulfide bond" evidence="11">
    <location>
        <begin position="41"/>
        <end position="45"/>
    </location>
</feature>
<evidence type="ECO:0000256" key="11">
    <source>
        <dbReference type="PROSITE-ProRule" id="PRU00261"/>
    </source>
</evidence>
<dbReference type="Gene3D" id="3.20.20.80">
    <property type="entry name" value="Glycosidases"/>
    <property type="match status" value="1"/>
</dbReference>
<dbReference type="Gene3D" id="3.30.60.10">
    <property type="entry name" value="Endochitinase-like"/>
    <property type="match status" value="1"/>
</dbReference>
<dbReference type="InterPro" id="IPR001223">
    <property type="entry name" value="Glyco_hydro18_cat"/>
</dbReference>
<dbReference type="SUPFAM" id="SSF54556">
    <property type="entry name" value="Chitinase insertion domain"/>
    <property type="match status" value="1"/>
</dbReference>
<dbReference type="Pfam" id="PF15474">
    <property type="entry name" value="MU117"/>
    <property type="match status" value="1"/>
</dbReference>
<evidence type="ECO:0000256" key="8">
    <source>
        <dbReference type="ARBA" id="ARBA00023277"/>
    </source>
</evidence>
<evidence type="ECO:0000256" key="5">
    <source>
        <dbReference type="ARBA" id="ARBA00022801"/>
    </source>
</evidence>
<evidence type="ECO:0000256" key="13">
    <source>
        <dbReference type="SAM" id="MobiDB-lite"/>
    </source>
</evidence>
<dbReference type="GO" id="GO:0000272">
    <property type="term" value="P:polysaccharide catabolic process"/>
    <property type="evidence" value="ECO:0007669"/>
    <property type="project" value="UniProtKB-KW"/>
</dbReference>
<keyword evidence="6" id="KW-0146">Chitin degradation</keyword>
<dbReference type="SMART" id="SM00270">
    <property type="entry name" value="ChtBD1"/>
    <property type="match status" value="1"/>
</dbReference>
<protein>
    <recommendedName>
        <fullName evidence="3">chitinase</fullName>
        <ecNumber evidence="3">3.2.1.14</ecNumber>
    </recommendedName>
</protein>
<dbReference type="GeneID" id="36561896"/>
<dbReference type="Pfam" id="PF00187">
    <property type="entry name" value="Chitin_bind_1"/>
    <property type="match status" value="1"/>
</dbReference>
<dbReference type="GO" id="GO:0008061">
    <property type="term" value="F:chitin binding"/>
    <property type="evidence" value="ECO:0007669"/>
    <property type="project" value="UniProtKB-UniRule"/>
</dbReference>
<dbReference type="InterPro" id="IPR050314">
    <property type="entry name" value="Glycosyl_Hydrlase_18"/>
</dbReference>
<dbReference type="CDD" id="cd00035">
    <property type="entry name" value="ChtBD1"/>
    <property type="match status" value="1"/>
</dbReference>
<feature type="domain" description="GH18" evidence="15">
    <location>
        <begin position="60"/>
        <end position="414"/>
    </location>
</feature>
<dbReference type="InterPro" id="IPR029167">
    <property type="entry name" value="Mug117"/>
</dbReference>
<dbReference type="STRING" id="1392250.A0A2I2FUQ2"/>
<dbReference type="SMART" id="SM00636">
    <property type="entry name" value="Glyco_18"/>
    <property type="match status" value="1"/>
</dbReference>
<dbReference type="Gene3D" id="3.10.50.10">
    <property type="match status" value="1"/>
</dbReference>
<dbReference type="InterPro" id="IPR001579">
    <property type="entry name" value="Glyco_hydro_18_chit_AS"/>
</dbReference>
<dbReference type="EMBL" id="MSFO01000009">
    <property type="protein sequence ID" value="PLB44327.1"/>
    <property type="molecule type" value="Genomic_DNA"/>
</dbReference>
<dbReference type="PROSITE" id="PS00026">
    <property type="entry name" value="CHIT_BIND_I_1"/>
    <property type="match status" value="1"/>
</dbReference>
<evidence type="ECO:0000313" key="17">
    <source>
        <dbReference type="Proteomes" id="UP000234275"/>
    </source>
</evidence>
<dbReference type="InterPro" id="IPR036861">
    <property type="entry name" value="Endochitinase-like_sf"/>
</dbReference>
<dbReference type="InterPro" id="IPR018371">
    <property type="entry name" value="Chitin-binding_1_CS"/>
</dbReference>
<feature type="disulfide bond" evidence="11">
    <location>
        <begin position="18"/>
        <end position="30"/>
    </location>
</feature>
<dbReference type="InterPro" id="IPR017853">
    <property type="entry name" value="GH"/>
</dbReference>
<evidence type="ECO:0000256" key="12">
    <source>
        <dbReference type="RuleBase" id="RU000489"/>
    </source>
</evidence>
<evidence type="ECO:0000256" key="6">
    <source>
        <dbReference type="ARBA" id="ARBA00023024"/>
    </source>
</evidence>
<dbReference type="GO" id="GO:0008843">
    <property type="term" value="F:endochitinase activity"/>
    <property type="evidence" value="ECO:0007669"/>
    <property type="project" value="UniProtKB-EC"/>
</dbReference>
<name>A0A2I2FUQ2_9EURO</name>
<evidence type="ECO:0000256" key="1">
    <source>
        <dbReference type="ARBA" id="ARBA00000822"/>
    </source>
</evidence>
<keyword evidence="7" id="KW-0843">Virulence</keyword>
<dbReference type="GO" id="GO:0006032">
    <property type="term" value="P:chitin catabolic process"/>
    <property type="evidence" value="ECO:0007669"/>
    <property type="project" value="UniProtKB-KW"/>
</dbReference>
<keyword evidence="5 12" id="KW-0378">Hydrolase</keyword>
<keyword evidence="11" id="KW-1015">Disulfide bond</keyword>
<comment type="caution">
    <text evidence="11">Lacks conserved residue(s) required for the propagation of feature annotation.</text>
</comment>
<evidence type="ECO:0000256" key="2">
    <source>
        <dbReference type="ARBA" id="ARBA00008682"/>
    </source>
</evidence>
<keyword evidence="8" id="KW-0119">Carbohydrate metabolism</keyword>
<evidence type="ECO:0000256" key="3">
    <source>
        <dbReference type="ARBA" id="ARBA00012729"/>
    </source>
</evidence>
<dbReference type="OrthoDB" id="73875at2759"/>
<dbReference type="VEuPathDB" id="FungiDB:P170DRAFT_503002"/>
<accession>A0A2I2FUQ2</accession>
<dbReference type="Pfam" id="PF00704">
    <property type="entry name" value="Glyco_hydro_18"/>
    <property type="match status" value="1"/>
</dbReference>
<evidence type="ECO:0000256" key="9">
    <source>
        <dbReference type="ARBA" id="ARBA00023295"/>
    </source>
</evidence>
<evidence type="ECO:0000256" key="7">
    <source>
        <dbReference type="ARBA" id="ARBA00023026"/>
    </source>
</evidence>
<dbReference type="EC" id="3.2.1.14" evidence="3"/>
<keyword evidence="17" id="KW-1185">Reference proteome</keyword>
<dbReference type="InterPro" id="IPR001002">
    <property type="entry name" value="Chitin-bd_1"/>
</dbReference>
<evidence type="ECO:0000256" key="10">
    <source>
        <dbReference type="ARBA" id="ARBA00023326"/>
    </source>
</evidence>
<feature type="disulfide bond" evidence="11">
    <location>
        <begin position="23"/>
        <end position="37"/>
    </location>
</feature>
<dbReference type="AlphaFoldDB" id="A0A2I2FUQ2"/>
<comment type="catalytic activity">
    <reaction evidence="1">
        <text>Random endo-hydrolysis of N-acetyl-beta-D-glucosaminide (1-&gt;4)-beta-linkages in chitin and chitodextrins.</text>
        <dbReference type="EC" id="3.2.1.14"/>
    </reaction>
</comment>
<evidence type="ECO:0000259" key="14">
    <source>
        <dbReference type="PROSITE" id="PS50941"/>
    </source>
</evidence>